<organism evidence="2 3">
    <name type="scientific">Luteococcus sanguinis</name>
    <dbReference type="NCBI Taxonomy" id="174038"/>
    <lineage>
        <taxon>Bacteria</taxon>
        <taxon>Bacillati</taxon>
        <taxon>Actinomycetota</taxon>
        <taxon>Actinomycetes</taxon>
        <taxon>Propionibacteriales</taxon>
        <taxon>Propionibacteriaceae</taxon>
        <taxon>Luteococcus</taxon>
    </lineage>
</organism>
<name>A0ABW1X521_9ACTN</name>
<feature type="transmembrane region" description="Helical" evidence="1">
    <location>
        <begin position="12"/>
        <end position="34"/>
    </location>
</feature>
<feature type="transmembrane region" description="Helical" evidence="1">
    <location>
        <begin position="46"/>
        <end position="63"/>
    </location>
</feature>
<keyword evidence="1" id="KW-1133">Transmembrane helix</keyword>
<dbReference type="RefSeq" id="WP_343886508.1">
    <property type="nucleotide sequence ID" value="NZ_BAAAKI010000016.1"/>
</dbReference>
<evidence type="ECO:0008006" key="4">
    <source>
        <dbReference type="Google" id="ProtNLM"/>
    </source>
</evidence>
<evidence type="ECO:0000313" key="2">
    <source>
        <dbReference type="EMBL" id="MFC6397262.1"/>
    </source>
</evidence>
<dbReference type="EMBL" id="JBHSUA010000019">
    <property type="protein sequence ID" value="MFC6397262.1"/>
    <property type="molecule type" value="Genomic_DNA"/>
</dbReference>
<reference evidence="3" key="1">
    <citation type="journal article" date="2019" name="Int. J. Syst. Evol. Microbiol.">
        <title>The Global Catalogue of Microorganisms (GCM) 10K type strain sequencing project: providing services to taxonomists for standard genome sequencing and annotation.</title>
        <authorList>
            <consortium name="The Broad Institute Genomics Platform"/>
            <consortium name="The Broad Institute Genome Sequencing Center for Infectious Disease"/>
            <person name="Wu L."/>
            <person name="Ma J."/>
        </authorList>
    </citation>
    <scope>NUCLEOTIDE SEQUENCE [LARGE SCALE GENOMIC DNA]</scope>
    <source>
        <strain evidence="3">CGMCC 1.15277</strain>
    </source>
</reference>
<keyword evidence="1" id="KW-0812">Transmembrane</keyword>
<proteinExistence type="predicted"/>
<dbReference type="Proteomes" id="UP001596266">
    <property type="component" value="Unassembled WGS sequence"/>
</dbReference>
<feature type="transmembrane region" description="Helical" evidence="1">
    <location>
        <begin position="75"/>
        <end position="93"/>
    </location>
</feature>
<sequence>MASTNTPALSRLSATAGGLVLLMLLQLGMGIGILSSGNGLRDAHGGIGYLIFLVCAVAAFFAWQLSKVDASAKGVFFHALSLPVLAILQIGLAEMDGMKWVHVVLGIALLVDALGLFMMTRKRSGATV</sequence>
<evidence type="ECO:0000313" key="3">
    <source>
        <dbReference type="Proteomes" id="UP001596266"/>
    </source>
</evidence>
<evidence type="ECO:0000256" key="1">
    <source>
        <dbReference type="SAM" id="Phobius"/>
    </source>
</evidence>
<protein>
    <recommendedName>
        <fullName evidence="4">EamA-like transporter family protein</fullName>
    </recommendedName>
</protein>
<comment type="caution">
    <text evidence="2">The sequence shown here is derived from an EMBL/GenBank/DDBJ whole genome shotgun (WGS) entry which is preliminary data.</text>
</comment>
<feature type="transmembrane region" description="Helical" evidence="1">
    <location>
        <begin position="99"/>
        <end position="119"/>
    </location>
</feature>
<accession>A0ABW1X521</accession>
<gene>
    <name evidence="2" type="ORF">ACFP57_09755</name>
</gene>
<keyword evidence="1" id="KW-0472">Membrane</keyword>
<keyword evidence="3" id="KW-1185">Reference proteome</keyword>